<evidence type="ECO:0008006" key="4">
    <source>
        <dbReference type="Google" id="ProtNLM"/>
    </source>
</evidence>
<reference evidence="2 3" key="1">
    <citation type="submission" date="2024-12" db="EMBL/GenBank/DDBJ databases">
        <title>Forecasting of Potato common scab and diversities of Pathogenic streptomyces spp. in china.</title>
        <authorList>
            <person name="Handique U."/>
            <person name="Wu J."/>
        </authorList>
    </citation>
    <scope>NUCLEOTIDE SEQUENCE [LARGE SCALE GENOMIC DNA]</scope>
    <source>
        <strain evidence="2 3">ZRIMU1530</strain>
    </source>
</reference>
<organism evidence="2 3">
    <name type="scientific">Streptomyces niveiscabiei</name>
    <dbReference type="NCBI Taxonomy" id="164115"/>
    <lineage>
        <taxon>Bacteria</taxon>
        <taxon>Bacillati</taxon>
        <taxon>Actinomycetota</taxon>
        <taxon>Actinomycetes</taxon>
        <taxon>Kitasatosporales</taxon>
        <taxon>Streptomycetaceae</taxon>
        <taxon>Streptomyces</taxon>
    </lineage>
</organism>
<feature type="transmembrane region" description="Helical" evidence="1">
    <location>
        <begin position="25"/>
        <end position="46"/>
    </location>
</feature>
<feature type="transmembrane region" description="Helical" evidence="1">
    <location>
        <begin position="198"/>
        <end position="215"/>
    </location>
</feature>
<feature type="transmembrane region" description="Helical" evidence="1">
    <location>
        <begin position="221"/>
        <end position="239"/>
    </location>
</feature>
<keyword evidence="3" id="KW-1185">Reference proteome</keyword>
<keyword evidence="1" id="KW-0812">Transmembrane</keyword>
<evidence type="ECO:0000256" key="1">
    <source>
        <dbReference type="SAM" id="Phobius"/>
    </source>
</evidence>
<comment type="caution">
    <text evidence="2">The sequence shown here is derived from an EMBL/GenBank/DDBJ whole genome shotgun (WGS) entry which is preliminary data.</text>
</comment>
<feature type="transmembrane region" description="Helical" evidence="1">
    <location>
        <begin position="159"/>
        <end position="178"/>
    </location>
</feature>
<keyword evidence="1" id="KW-1133">Transmembrane helix</keyword>
<gene>
    <name evidence="2" type="ORF">ACKI18_22640</name>
</gene>
<dbReference type="Proteomes" id="UP001631957">
    <property type="component" value="Unassembled WGS sequence"/>
</dbReference>
<dbReference type="EMBL" id="JBJVNI010000012">
    <property type="protein sequence ID" value="MFM9611499.1"/>
    <property type="molecule type" value="Genomic_DNA"/>
</dbReference>
<evidence type="ECO:0000313" key="3">
    <source>
        <dbReference type="Proteomes" id="UP001631957"/>
    </source>
</evidence>
<protein>
    <recommendedName>
        <fullName evidence="4">Integral membrane protein</fullName>
    </recommendedName>
</protein>
<dbReference type="RefSeq" id="WP_109364154.1">
    <property type="nucleotide sequence ID" value="NZ_JBJVNI010000012.1"/>
</dbReference>
<accession>A0ABW9HTR2</accession>
<name>A0ABW9HTR2_9ACTN</name>
<proteinExistence type="predicted"/>
<sequence>MPMTGTAWGKATREFSAGRTRVRGALLVLLAGVPAAVAWVVFAVWMPSTAEEYDAYRVTGVCDGPLRAGEDCLRDVPMKVDEVERHFRNRGRDLTATATEAPFWTYRTSFGGDGPLADELREGDAFTGTTWRDQLVGIAKGEVRQHTSNEPRDEPQPQAAIGTYGVLLAGFLLALGAVRLVRPRKHARFLPPPYARRLALGVGAVAGGVGMVGAWTGMPWWLAPPLIVLVSAPVVHLILNWTDEPKLDLT</sequence>
<keyword evidence="1" id="KW-0472">Membrane</keyword>
<evidence type="ECO:0000313" key="2">
    <source>
        <dbReference type="EMBL" id="MFM9611499.1"/>
    </source>
</evidence>